<dbReference type="Pfam" id="PF00668">
    <property type="entry name" value="Condensation"/>
    <property type="match status" value="5"/>
</dbReference>
<dbReference type="Gene3D" id="1.10.1200.10">
    <property type="entry name" value="ACP-like"/>
    <property type="match status" value="2"/>
</dbReference>
<dbReference type="RefSeq" id="WP_138186191.1">
    <property type="nucleotide sequence ID" value="NZ_LS992241.1"/>
</dbReference>
<dbReference type="FunFam" id="2.30.38.10:FF:000001">
    <property type="entry name" value="Non-ribosomal peptide synthetase PvdI"/>
    <property type="match status" value="2"/>
</dbReference>
<dbReference type="CDD" id="cd19543">
    <property type="entry name" value="DCL_NRPS"/>
    <property type="match status" value="2"/>
</dbReference>
<dbReference type="InterPro" id="IPR010060">
    <property type="entry name" value="NRPS_synth"/>
</dbReference>
<keyword evidence="3" id="KW-0596">Phosphopantetheine</keyword>
<dbReference type="InterPro" id="IPR023213">
    <property type="entry name" value="CAT-like_dom_sf"/>
</dbReference>
<feature type="domain" description="Carrier" evidence="9">
    <location>
        <begin position="1213"/>
        <end position="1287"/>
    </location>
</feature>
<dbReference type="GO" id="GO:0031177">
    <property type="term" value="F:phosphopantetheine binding"/>
    <property type="evidence" value="ECO:0007669"/>
    <property type="project" value="TreeGrafter"/>
</dbReference>
<dbReference type="GO" id="GO:0016874">
    <property type="term" value="F:ligase activity"/>
    <property type="evidence" value="ECO:0007669"/>
    <property type="project" value="UniProtKB-KW"/>
</dbReference>
<dbReference type="Gene3D" id="2.30.38.10">
    <property type="entry name" value="Luciferase, Domain 3"/>
    <property type="match status" value="2"/>
</dbReference>
<dbReference type="FunFam" id="3.40.50.980:FF:000001">
    <property type="entry name" value="Non-ribosomal peptide synthetase"/>
    <property type="match status" value="2"/>
</dbReference>
<comment type="similarity">
    <text evidence="2">Belongs to the ATP-dependent AMP-binding enzyme family.</text>
</comment>
<dbReference type="InterPro" id="IPR045851">
    <property type="entry name" value="AMP-bd_C_sf"/>
</dbReference>
<evidence type="ECO:0000256" key="5">
    <source>
        <dbReference type="ARBA" id="ARBA00022598"/>
    </source>
</evidence>
<dbReference type="SUPFAM" id="SSF47336">
    <property type="entry name" value="ACP-like"/>
    <property type="match status" value="2"/>
</dbReference>
<dbReference type="FunFam" id="1.10.1200.10:FF:000005">
    <property type="entry name" value="Nonribosomal peptide synthetase 1"/>
    <property type="match status" value="1"/>
</dbReference>
<dbReference type="Pfam" id="PF00550">
    <property type="entry name" value="PP-binding"/>
    <property type="match status" value="2"/>
</dbReference>
<evidence type="ECO:0000256" key="4">
    <source>
        <dbReference type="ARBA" id="ARBA00022553"/>
    </source>
</evidence>
<dbReference type="SUPFAM" id="SSF56801">
    <property type="entry name" value="Acetyl-CoA synthetase-like"/>
    <property type="match status" value="2"/>
</dbReference>
<dbReference type="GO" id="GO:0008610">
    <property type="term" value="P:lipid biosynthetic process"/>
    <property type="evidence" value="ECO:0007669"/>
    <property type="project" value="UniProtKB-ARBA"/>
</dbReference>
<dbReference type="FunFam" id="3.30.300.30:FF:000010">
    <property type="entry name" value="Enterobactin synthetase component F"/>
    <property type="match status" value="1"/>
</dbReference>
<dbReference type="GO" id="GO:0044550">
    <property type="term" value="P:secondary metabolite biosynthetic process"/>
    <property type="evidence" value="ECO:0007669"/>
    <property type="project" value="UniProtKB-ARBA"/>
</dbReference>
<dbReference type="GO" id="GO:0043041">
    <property type="term" value="P:amino acid activation for nonribosomal peptide biosynthetic process"/>
    <property type="evidence" value="ECO:0007669"/>
    <property type="project" value="TreeGrafter"/>
</dbReference>
<dbReference type="Proteomes" id="UP000304148">
    <property type="component" value="Chromosome"/>
</dbReference>
<dbReference type="InterPro" id="IPR000873">
    <property type="entry name" value="AMP-dep_synth/lig_dom"/>
</dbReference>
<evidence type="ECO:0000259" key="9">
    <source>
        <dbReference type="PROSITE" id="PS50075"/>
    </source>
</evidence>
<evidence type="ECO:0000256" key="2">
    <source>
        <dbReference type="ARBA" id="ARBA00006432"/>
    </source>
</evidence>
<keyword evidence="5" id="KW-0436">Ligase</keyword>
<organism evidence="10 11">
    <name type="scientific">Paenibacillus alvei</name>
    <name type="common">Bacillus alvei</name>
    <dbReference type="NCBI Taxonomy" id="44250"/>
    <lineage>
        <taxon>Bacteria</taxon>
        <taxon>Bacillati</taxon>
        <taxon>Bacillota</taxon>
        <taxon>Bacilli</taxon>
        <taxon>Bacillales</taxon>
        <taxon>Paenibacillaceae</taxon>
        <taxon>Paenibacillus</taxon>
    </lineage>
</organism>
<evidence type="ECO:0000313" key="10">
    <source>
        <dbReference type="EMBL" id="SYX84223.1"/>
    </source>
</evidence>
<evidence type="ECO:0000256" key="6">
    <source>
        <dbReference type="ARBA" id="ARBA00022737"/>
    </source>
</evidence>
<dbReference type="InterPro" id="IPR020845">
    <property type="entry name" value="AMP-binding_CS"/>
</dbReference>
<dbReference type="PROSITE" id="PS50075">
    <property type="entry name" value="CARRIER"/>
    <property type="match status" value="2"/>
</dbReference>
<dbReference type="PANTHER" id="PTHR45527:SF1">
    <property type="entry name" value="FATTY ACID SYNTHASE"/>
    <property type="match status" value="1"/>
</dbReference>
<accession>A0A383RBP8</accession>
<evidence type="ECO:0000256" key="1">
    <source>
        <dbReference type="ARBA" id="ARBA00001957"/>
    </source>
</evidence>
<dbReference type="Gene3D" id="3.30.559.10">
    <property type="entry name" value="Chloramphenicol acetyltransferase-like domain"/>
    <property type="match status" value="4"/>
</dbReference>
<dbReference type="NCBIfam" id="TIGR01720">
    <property type="entry name" value="NRPS-para261"/>
    <property type="match status" value="2"/>
</dbReference>
<dbReference type="Gene3D" id="3.30.559.30">
    <property type="entry name" value="Nonribosomal peptide synthetase, condensation domain"/>
    <property type="match status" value="4"/>
</dbReference>
<keyword evidence="7" id="KW-0045">Antibiotic biosynthesis</keyword>
<keyword evidence="8" id="KW-0511">Multifunctional enzyme</keyword>
<dbReference type="InterPro" id="IPR001242">
    <property type="entry name" value="Condensation_dom"/>
</dbReference>
<protein>
    <recommendedName>
        <fullName evidence="9">Carrier domain-containing protein</fullName>
    </recommendedName>
</protein>
<evidence type="ECO:0000256" key="8">
    <source>
        <dbReference type="ARBA" id="ARBA00023268"/>
    </source>
</evidence>
<name>A0A383RBP8_PAEAL</name>
<dbReference type="InterPro" id="IPR009081">
    <property type="entry name" value="PP-bd_ACP"/>
</dbReference>
<dbReference type="NCBIfam" id="TIGR01733">
    <property type="entry name" value="AA-adenyl-dom"/>
    <property type="match status" value="2"/>
</dbReference>
<dbReference type="NCBIfam" id="NF003417">
    <property type="entry name" value="PRK04813.1"/>
    <property type="match status" value="2"/>
</dbReference>
<gene>
    <name evidence="10" type="ORF">PBLR_12645</name>
</gene>
<dbReference type="PROSITE" id="PS00012">
    <property type="entry name" value="PHOSPHOPANTETHEINE"/>
    <property type="match status" value="1"/>
</dbReference>
<keyword evidence="6" id="KW-0677">Repeat</keyword>
<comment type="cofactor">
    <cofactor evidence="1">
        <name>pantetheine 4'-phosphate</name>
        <dbReference type="ChEBI" id="CHEBI:47942"/>
    </cofactor>
</comment>
<dbReference type="InterPro" id="IPR025110">
    <property type="entry name" value="AMP-bd_C"/>
</dbReference>
<dbReference type="GO" id="GO:0017000">
    <property type="term" value="P:antibiotic biosynthetic process"/>
    <property type="evidence" value="ECO:0007669"/>
    <property type="project" value="UniProtKB-KW"/>
</dbReference>
<dbReference type="Gene3D" id="3.30.300.30">
    <property type="match status" value="2"/>
</dbReference>
<proteinExistence type="inferred from homology"/>
<sequence>MELNKQVHELGVQVTGELLNNINNAYHTNLLDILLAALALTIRDWTREENTLISLIGHGREEWAQSMDLSRTVGCFRSQFPVVLRAYDDLGDTIKHTKDMLRRIPNQGRFYGIFKYLSNEDLNHVEPEIGFHYVGRIDQGTSRDGFEITSLGTSEYSSKYLTSSHALDIEAILIADNLKLTFIYEQDDFIPGTIEKLMSVYQNQLNLLIHHCTTKQEAEITVTDITLEDITMEQLSAYKNELHNVKNIYPLAPMQEGMLYHALTDEQDTYIKLSCFQVEGHIDLEMLDQAFNMVIDRHDILRTVFDYSSFQQNMQVVYRKRTAAVEYIDITNQGEDNEAYLEHLISQYRARRFDLSKDVLLRIVLVRMQENRYSMIFHLHHILMDGWCNSLILIELFKIYNEIKHGIPASLNEVVPYSTYIDWLKNKDINEAKAYWKDYLHDCKEVTSIPFEREHKTNEVINKEMALELDEERLSSIMRIAQDSRVTVNTVIQSIWAILLSKFNNTDDIVYGYVVSGRNAEIEGVEVIPGLFINTVPLRVKFTDNLQYPDLVKQITNTTLQNNKHDFVSLAEIQNLSEVKSDLIRSLLVFENYPIDEKQLNEEILKNNDLKILNSVFVLPHQLIEGSNYNITLVVNQDEKMTINFVYNENALVEADMSKIIRTFDAIVNQIIENRHVRVDDVEIIDDREKHHILHMLNDTRSNYPKDKTIIQLLEEQAERVPQHIALRFQDEQITYQELNERANRLAHYVRKMGVGNNVIVGIMGERSVETVIGIVGVLKAGGAYLPIDPKYPVERMRTLLADSNTGMLLAQSSHMEALHHFDNHIDIVLTDRIAVELSSESSDNPLLINSPSDLAYVMYTSGSTGRPKGVMVEHQSVVRLVQNTNYIEFVEGDRILQTGAMVFDASTFEIWGALLNGIELVLVDEHILLHAERLGEEISKNQITTMWLTSPLFNQLVQQDVTIFKGLKHLIVGGDALSWEHINQVRQAHQGLKLINGYGPTENTTFSTSYVIEEEFGSSIPIGKAISNSKAYIVDRHHHLQPIGVAGELCVAGDGLARGYVNNPELTAEKFVPNPFEAGARMYKTGDLARWLPDGNIEYLGRIDEQVKIRGFRIEPSEIAQQLLLHEQIQDAIVVAQIGEDGQAYLCAYIVSEMELSASALRNHVSTSLPSYMIPSYFVQMDRLPLTPNGKVDRKALPEPDGEVVTGAEYAAPRNDMERAIAQVWEKILGVKNVGLNDDFFALGGDSIKAIQAIAQMSNRGYSFEIKDLMGNPRIKDLIPHIKSTTKTIDQGEVSGEIELTPIQKWFLAQEHLDKNHFNQELMLFREDGFSVDRIERAFDRIVQHHDLLRAIYVDHALINREVTNRLYDFHIYDLRGKPITDNYITGLCTELQASMKLAKGPLVKIGLFQTDKGDHLLVSIHHMVVDAVSWRIIIEDLDTLYQDPEKSLPLKSSSFQEWASKQKQYAGGFTLQNELKYWNRLSQWDVKEINKDHEPSSIQGAKIIKKTIMLDQAYTEKLLTKVNKAYSTEINDILLSALTVSIANYNQTERILINLESHGREQIVDDVDITRTVGWFTSQYPVILHAQEHISDVIKFTKDTLRRIPRKGIGYGMLKYLSPFDLKVIRNPDISFNYLGQFDENISGNNFTLSDILPGDSVSQESGRLYPLTISAMVLHKQFRLTLSYIREEFNDATIDKMLQRYMDSLKQIIDHCISQEHVEVTASDVTDENISWAELAPYHEQINNVKRMYPLTPMQEGLLFHSMADKGEYYHVNMELRVIGELNAEIFKKSFVELVARHDILRTNFDSNHFKENMQIVYKSREPEFTYLDIRDLPSDKEAYIEQLVIEDRRRGFDLSNDILIRLFIVRMSEREYSLMLSNHHIILDGWSFGIISSELFDIYNLLLCNTPSAAKKVQPYEAYIKWIGSQDKTAALNYWSTYLKGYDTTIDIPFKKASTTQGKPQEVILHLDKSLTKQIELLAQQHTVTVNTIFQSIWAILLQRYNHVDDVVFGFIVSGRTTQIHGIDEMVGLFINTIPLRVNATQEKRYTEVLRQIKSDFHESEPYHYCSIAEIQKLTEVGNSLINGLMVYENYPMDQDMIHKDIQDQVNLHIHSARIFEETNYSFNIKVIPGEELLVKFNYNDGIYDEESVHTIKGHFLHILNQIMSNPHIRIDELETVGADERDEIVVDFNNTDMEIQSEETIQSLFAYQVMRNREKTAVRCGEDSISYNELHQRANALAIQLREKGIGAESIVPIMIDRSIDMVVGVLAILQAGAAYLPIDLNYPEERINYMLQDSKAELMLSTHTLVQKRTLEINEMIDLEDKALYVCSIEQIDNINHPHDLAYVIYTSGTTGKPKGVMVEHKGVINLKHWFERELGIGNDENILQFASIAFDAFSWELFMALLLGNTLYIPDQEVLLNTDLLNEFVRTHGITTITLPPFVAGNLDAGNGLKRVITAGSELKYEQISHLLGQVEVINAYGPTEDTVCTTACKLSEVQQTKISIGAPIANHRVLILDANHKLVPVGVNGELCIAGVGLARGYLNNEQLTKERFIHNPYRPEEILYKTGDVARWLPDGNIEYVGRIDHQVKIRGYRIEIGEIEQTLLQLPEVSQVAIIDKEIDGSKVLCAYYVAEKEIAIYALRESLSKKLPAYMIPAYFMRMESLPFNLNGKVDRKRLPEMEGNIKTGAHYEEADNEIEKRMIDICKDVLGLQQLGVRDNLFEVGGDSIRIAKIYKELKKVNIHISIKDIFYYENIRDLYRNWANKEMDCKEEQESKSLERISRDESNWEQALADQLNDFSSSIVNSNEITRVYPLSAMQKILLDTNQTYSGAIIDFNHQVNVQLLKKSIASVINEQGLLRSTLIQTDHQIMIQEYGVVQGIDIPYVDLEHASEEQKEHIQSYIHERFGDHADRTNVLNNLLYNMIITKISDSHYKVYMPCSHLIFDAMSFDIIQSSIRQAYANNGESRGQNILQYEHYVQEQSRGPQGITEKDLIERFKLTDFQESFSQYFKKYKEASLIHTTISIPLTEEIRESAQEMSWDISMNIFLKIVELAFDLDSVPFALMHTGRKYTSHNYYHTMGAFIDILPLSLPRDQHLAMEEINELIRFAYEKNIHFAALLSQEEPKNKYKKVRRALKGIYSSETITLPIFNYLGLFDSHAEMKNELTAIKEMYSSRTKKLSTEITIAVVEDQLMIKLFCEEHKIARITKEIQTYMHNVKEYLPLASR</sequence>
<dbReference type="Gene3D" id="3.40.50.980">
    <property type="match status" value="4"/>
</dbReference>
<dbReference type="CDD" id="cd12117">
    <property type="entry name" value="A_NRPS_Srf_like"/>
    <property type="match status" value="1"/>
</dbReference>
<evidence type="ECO:0000313" key="11">
    <source>
        <dbReference type="Proteomes" id="UP000304148"/>
    </source>
</evidence>
<dbReference type="GO" id="GO:0005829">
    <property type="term" value="C:cytosol"/>
    <property type="evidence" value="ECO:0007669"/>
    <property type="project" value="TreeGrafter"/>
</dbReference>
<dbReference type="InterPro" id="IPR036736">
    <property type="entry name" value="ACP-like_sf"/>
</dbReference>
<dbReference type="PANTHER" id="PTHR45527">
    <property type="entry name" value="NONRIBOSOMAL PEPTIDE SYNTHETASE"/>
    <property type="match status" value="1"/>
</dbReference>
<dbReference type="EMBL" id="LS992241">
    <property type="protein sequence ID" value="SYX84223.1"/>
    <property type="molecule type" value="Genomic_DNA"/>
</dbReference>
<dbReference type="PROSITE" id="PS00455">
    <property type="entry name" value="AMP_BINDING"/>
    <property type="match status" value="2"/>
</dbReference>
<feature type="domain" description="Carrier" evidence="9">
    <location>
        <begin position="2697"/>
        <end position="2771"/>
    </location>
</feature>
<dbReference type="SUPFAM" id="SSF52777">
    <property type="entry name" value="CoA-dependent acyltransferases"/>
    <property type="match status" value="8"/>
</dbReference>
<evidence type="ECO:0000256" key="3">
    <source>
        <dbReference type="ARBA" id="ARBA00022450"/>
    </source>
</evidence>
<dbReference type="FunFam" id="3.40.50.12780:FF:000012">
    <property type="entry name" value="Non-ribosomal peptide synthetase"/>
    <property type="match status" value="2"/>
</dbReference>
<dbReference type="InterPro" id="IPR006162">
    <property type="entry name" value="Ppantetheine_attach_site"/>
</dbReference>
<dbReference type="CDD" id="cd19534">
    <property type="entry name" value="E_NRPS"/>
    <property type="match status" value="1"/>
</dbReference>
<evidence type="ECO:0000256" key="7">
    <source>
        <dbReference type="ARBA" id="ARBA00023194"/>
    </source>
</evidence>
<keyword evidence="4" id="KW-0597">Phosphoprotein</keyword>
<reference evidence="11" key="1">
    <citation type="submission" date="2018-08" db="EMBL/GenBank/DDBJ databases">
        <authorList>
            <person name="Chevrot R."/>
        </authorList>
    </citation>
    <scope>NUCLEOTIDE SEQUENCE [LARGE SCALE GENOMIC DNA]</scope>
</reference>
<dbReference type="InterPro" id="IPR010071">
    <property type="entry name" value="AA_adenyl_dom"/>
</dbReference>
<dbReference type="Pfam" id="PF13193">
    <property type="entry name" value="AMP-binding_C"/>
    <property type="match status" value="2"/>
</dbReference>
<dbReference type="Pfam" id="PF00501">
    <property type="entry name" value="AMP-binding"/>
    <property type="match status" value="2"/>
</dbReference>